<evidence type="ECO:0000256" key="2">
    <source>
        <dbReference type="SAM" id="Phobius"/>
    </source>
</evidence>
<name>A0ABV0CY05_9SPHN</name>
<dbReference type="EMBL" id="JBDLBR010000003">
    <property type="protein sequence ID" value="MEN7537572.1"/>
    <property type="molecule type" value="Genomic_DNA"/>
</dbReference>
<proteinExistence type="predicted"/>
<accession>A0ABV0CY05</accession>
<keyword evidence="4" id="KW-1185">Reference proteome</keyword>
<organism evidence="3 4">
    <name type="scientific">Aurantiacibacter flavus</name>
    <dbReference type="NCBI Taxonomy" id="3145232"/>
    <lineage>
        <taxon>Bacteria</taxon>
        <taxon>Pseudomonadati</taxon>
        <taxon>Pseudomonadota</taxon>
        <taxon>Alphaproteobacteria</taxon>
        <taxon>Sphingomonadales</taxon>
        <taxon>Erythrobacteraceae</taxon>
        <taxon>Aurantiacibacter</taxon>
    </lineage>
</organism>
<sequence>MQGGFLKLVAGALVIGALMMFAALQLIGTETNKGRLAQMADQPAAPEPMIPPSAAPMPPPMSQPTPQAMPETVYEDDGWYGEESVGRGFSPEPFDPSPQLDDLPPENLRFDPLPEPGVGQPQIVAPDGAAPVEAPTQ</sequence>
<dbReference type="Proteomes" id="UP001484535">
    <property type="component" value="Unassembled WGS sequence"/>
</dbReference>
<keyword evidence="2" id="KW-1133">Transmembrane helix</keyword>
<keyword evidence="2" id="KW-0472">Membrane</keyword>
<comment type="caution">
    <text evidence="3">The sequence shown here is derived from an EMBL/GenBank/DDBJ whole genome shotgun (WGS) entry which is preliminary data.</text>
</comment>
<evidence type="ECO:0000256" key="1">
    <source>
        <dbReference type="SAM" id="MobiDB-lite"/>
    </source>
</evidence>
<dbReference type="RefSeq" id="WP_346785018.1">
    <property type="nucleotide sequence ID" value="NZ_JBDLBR010000003.1"/>
</dbReference>
<evidence type="ECO:0000313" key="4">
    <source>
        <dbReference type="Proteomes" id="UP001484535"/>
    </source>
</evidence>
<feature type="region of interest" description="Disordered" evidence="1">
    <location>
        <begin position="37"/>
        <end position="137"/>
    </location>
</feature>
<protein>
    <submittedName>
        <fullName evidence="3">Uncharacterized protein</fullName>
    </submittedName>
</protein>
<gene>
    <name evidence="3" type="ORF">ABDJ38_10340</name>
</gene>
<feature type="transmembrane region" description="Helical" evidence="2">
    <location>
        <begin position="6"/>
        <end position="27"/>
    </location>
</feature>
<evidence type="ECO:0000313" key="3">
    <source>
        <dbReference type="EMBL" id="MEN7537572.1"/>
    </source>
</evidence>
<keyword evidence="2" id="KW-0812">Transmembrane</keyword>
<feature type="compositionally biased region" description="Pro residues" evidence="1">
    <location>
        <begin position="45"/>
        <end position="63"/>
    </location>
</feature>
<reference evidence="3 4" key="1">
    <citation type="submission" date="2024-05" db="EMBL/GenBank/DDBJ databases">
        <authorList>
            <person name="Park S."/>
        </authorList>
    </citation>
    <scope>NUCLEOTIDE SEQUENCE [LARGE SCALE GENOMIC DNA]</scope>
    <source>
        <strain evidence="3 4">DGU5</strain>
    </source>
</reference>